<reference evidence="1 2" key="1">
    <citation type="submission" date="2024-06" db="EMBL/GenBank/DDBJ databases">
        <authorList>
            <person name="Li F."/>
        </authorList>
    </citation>
    <scope>NUCLEOTIDE SEQUENCE [LARGE SCALE GENOMIC DNA]</scope>
    <source>
        <strain evidence="1 2">GXAS 311</strain>
    </source>
</reference>
<evidence type="ECO:0000313" key="1">
    <source>
        <dbReference type="EMBL" id="MET1255207.1"/>
    </source>
</evidence>
<name>A0ABV2BTE8_9GAMM</name>
<protein>
    <submittedName>
        <fullName evidence="1">DUF1415 domain-containing protein</fullName>
    </submittedName>
</protein>
<evidence type="ECO:0000313" key="2">
    <source>
        <dbReference type="Proteomes" id="UP001548189"/>
    </source>
</evidence>
<organism evidence="1 2">
    <name type="scientific">Aliikangiella maris</name>
    <dbReference type="NCBI Taxonomy" id="3162458"/>
    <lineage>
        <taxon>Bacteria</taxon>
        <taxon>Pseudomonadati</taxon>
        <taxon>Pseudomonadota</taxon>
        <taxon>Gammaproteobacteria</taxon>
        <taxon>Oceanospirillales</taxon>
        <taxon>Pleioneaceae</taxon>
        <taxon>Aliikangiella</taxon>
    </lineage>
</organism>
<gene>
    <name evidence="1" type="ORF">ABVT43_08725</name>
</gene>
<sequence length="185" mass="21634">MIEHQLINSVKYWIEKTIIGYNFCPFAKKEFEARRIHYEVVNDYNLEEQLHAIVNEFKRLDANSEIETIILILPVGLESFFDYLNFLDIANELLVEQGYDGVYQLASFHPDYCFEGTRQDDAENFTNRSPYPLVHILRESTVEKAIAKYPDPEKIPERNIAVARQATKVPFLKILQESKDYSGNH</sequence>
<dbReference type="RefSeq" id="WP_353895793.1">
    <property type="nucleotide sequence ID" value="NZ_JBEVCJ010000008.1"/>
</dbReference>
<proteinExistence type="predicted"/>
<accession>A0ABV2BTE8</accession>
<dbReference type="EMBL" id="JBEVCJ010000008">
    <property type="protein sequence ID" value="MET1255207.1"/>
    <property type="molecule type" value="Genomic_DNA"/>
</dbReference>
<keyword evidence="2" id="KW-1185">Reference proteome</keyword>
<dbReference type="Proteomes" id="UP001548189">
    <property type="component" value="Unassembled WGS sequence"/>
</dbReference>
<comment type="caution">
    <text evidence="1">The sequence shown here is derived from an EMBL/GenBank/DDBJ whole genome shotgun (WGS) entry which is preliminary data.</text>
</comment>
<dbReference type="Pfam" id="PF07209">
    <property type="entry name" value="DUF1415"/>
    <property type="match status" value="1"/>
</dbReference>
<dbReference type="InterPro" id="IPR009858">
    <property type="entry name" value="DUF1415"/>
</dbReference>